<accession>A0A2W0H7L3</accession>
<dbReference type="OrthoDB" id="2085342at2"/>
<dbReference type="InterPro" id="IPR009359">
    <property type="entry name" value="PaaB"/>
</dbReference>
<dbReference type="InterPro" id="IPR038693">
    <property type="entry name" value="PaaB_sf"/>
</dbReference>
<protein>
    <submittedName>
        <fullName evidence="1">1,2-phenylacetyl-CoA epoxidase subunit B</fullName>
    </submittedName>
</protein>
<dbReference type="AlphaFoldDB" id="A0A2W0H7L3"/>
<gene>
    <name evidence="1" type="primary">paaH</name>
    <name evidence="1" type="ORF">CR205_04465</name>
</gene>
<dbReference type="RefSeq" id="WP_110517354.1">
    <property type="nucleotide sequence ID" value="NZ_PDOF01000001.1"/>
</dbReference>
<dbReference type="Proteomes" id="UP000248066">
    <property type="component" value="Unassembled WGS sequence"/>
</dbReference>
<proteinExistence type="predicted"/>
<name>A0A2W0H7L3_9BACI</name>
<sequence length="113" mass="13681">MDQEKNGNFYEEYEVFSKRNQMAAFQHQFSLLAPNREMALMMAKENFLRREPCVNIWVVKRSDITGLAEEERQILSRLDNKKYRETAGYGYLKKKWRQYEQEQFTEKNLLKEG</sequence>
<reference evidence="1 2" key="1">
    <citation type="submission" date="2017-10" db="EMBL/GenBank/DDBJ databases">
        <title>Bacillus sp. nov., a halophilic bacterium isolated from a Yangshapao Lake.</title>
        <authorList>
            <person name="Wang H."/>
        </authorList>
    </citation>
    <scope>NUCLEOTIDE SEQUENCE [LARGE SCALE GENOMIC DNA]</scope>
    <source>
        <strain evidence="1 2">YSP-3</strain>
    </source>
</reference>
<evidence type="ECO:0000313" key="2">
    <source>
        <dbReference type="Proteomes" id="UP000248066"/>
    </source>
</evidence>
<dbReference type="EMBL" id="PDOF01000001">
    <property type="protein sequence ID" value="PYZ97853.1"/>
    <property type="molecule type" value="Genomic_DNA"/>
</dbReference>
<dbReference type="NCBIfam" id="TIGR02157">
    <property type="entry name" value="PA_CoA_Oxy2"/>
    <property type="match status" value="1"/>
</dbReference>
<dbReference type="Gene3D" id="3.10.20.520">
    <property type="entry name" value="Phenylacetic acid degradation B"/>
    <property type="match status" value="1"/>
</dbReference>
<organism evidence="1 2">
    <name type="scientific">Alteribacter lacisalsi</name>
    <dbReference type="NCBI Taxonomy" id="2045244"/>
    <lineage>
        <taxon>Bacteria</taxon>
        <taxon>Bacillati</taxon>
        <taxon>Bacillota</taxon>
        <taxon>Bacilli</taxon>
        <taxon>Bacillales</taxon>
        <taxon>Bacillaceae</taxon>
        <taxon>Alteribacter</taxon>
    </lineage>
</organism>
<keyword evidence="2" id="KW-1185">Reference proteome</keyword>
<dbReference type="PIRSF" id="PIRSF030200">
    <property type="entry name" value="PaaB"/>
    <property type="match status" value="1"/>
</dbReference>
<evidence type="ECO:0000313" key="1">
    <source>
        <dbReference type="EMBL" id="PYZ97853.1"/>
    </source>
</evidence>
<dbReference type="Pfam" id="PF06243">
    <property type="entry name" value="PaaB"/>
    <property type="match status" value="1"/>
</dbReference>
<comment type="caution">
    <text evidence="1">The sequence shown here is derived from an EMBL/GenBank/DDBJ whole genome shotgun (WGS) entry which is preliminary data.</text>
</comment>